<dbReference type="OrthoDB" id="10256606at2759"/>
<dbReference type="InterPro" id="IPR013238">
    <property type="entry name" value="RNA_pol_III_Rbc25"/>
</dbReference>
<feature type="domain" description="RNA polymerase III subunit Rpc25" evidence="1">
    <location>
        <begin position="10"/>
        <end position="46"/>
    </location>
</feature>
<name>A0A9P7GN85_9AGAR</name>
<organism evidence="2 3">
    <name type="scientific">Sphagnurus paluster</name>
    <dbReference type="NCBI Taxonomy" id="117069"/>
    <lineage>
        <taxon>Eukaryota</taxon>
        <taxon>Fungi</taxon>
        <taxon>Dikarya</taxon>
        <taxon>Basidiomycota</taxon>
        <taxon>Agaricomycotina</taxon>
        <taxon>Agaricomycetes</taxon>
        <taxon>Agaricomycetidae</taxon>
        <taxon>Agaricales</taxon>
        <taxon>Tricholomatineae</taxon>
        <taxon>Lyophyllaceae</taxon>
        <taxon>Sphagnurus</taxon>
    </lineage>
</organism>
<protein>
    <recommendedName>
        <fullName evidence="1">RNA polymerase III subunit Rpc25 domain-containing protein</fullName>
    </recommendedName>
</protein>
<keyword evidence="3" id="KW-1185">Reference proteome</keyword>
<evidence type="ECO:0000313" key="2">
    <source>
        <dbReference type="EMBL" id="KAG5650037.1"/>
    </source>
</evidence>
<dbReference type="EMBL" id="JABCKI010000581">
    <property type="protein sequence ID" value="KAG5650037.1"/>
    <property type="molecule type" value="Genomic_DNA"/>
</dbReference>
<dbReference type="Proteomes" id="UP000717328">
    <property type="component" value="Unassembled WGS sequence"/>
</dbReference>
<dbReference type="Pfam" id="PF08292">
    <property type="entry name" value="RNA_pol_Rbc25"/>
    <property type="match status" value="1"/>
</dbReference>
<dbReference type="InterPro" id="IPR012340">
    <property type="entry name" value="NA-bd_OB-fold"/>
</dbReference>
<comment type="caution">
    <text evidence="2">The sequence shown here is derived from an EMBL/GenBank/DDBJ whole genome shotgun (WGS) entry which is preliminary data.</text>
</comment>
<dbReference type="Gene3D" id="2.40.50.140">
    <property type="entry name" value="Nucleic acid-binding proteins"/>
    <property type="match status" value="1"/>
</dbReference>
<evidence type="ECO:0000259" key="1">
    <source>
        <dbReference type="Pfam" id="PF08292"/>
    </source>
</evidence>
<evidence type="ECO:0000313" key="3">
    <source>
        <dbReference type="Proteomes" id="UP000717328"/>
    </source>
</evidence>
<reference evidence="2" key="2">
    <citation type="submission" date="2021-10" db="EMBL/GenBank/DDBJ databases">
        <title>Phylogenomics reveals ancestral predisposition of the termite-cultivated fungus Termitomyces towards a domesticated lifestyle.</title>
        <authorList>
            <person name="Auxier B."/>
            <person name="Grum-Grzhimaylo A."/>
            <person name="Cardenas M.E."/>
            <person name="Lodge J.D."/>
            <person name="Laessoe T."/>
            <person name="Pedersen O."/>
            <person name="Smith M.E."/>
            <person name="Kuyper T.W."/>
            <person name="Franco-Molano E.A."/>
            <person name="Baroni T.J."/>
            <person name="Aanen D.K."/>
        </authorList>
    </citation>
    <scope>NUCLEOTIDE SEQUENCE</scope>
    <source>
        <strain evidence="2">D49</strain>
    </source>
</reference>
<dbReference type="AlphaFoldDB" id="A0A9P7GN85"/>
<proteinExistence type="predicted"/>
<gene>
    <name evidence="2" type="ORF">H0H81_000987</name>
</gene>
<accession>A0A9P7GN85</accession>
<reference evidence="2" key="1">
    <citation type="submission" date="2021-02" db="EMBL/GenBank/DDBJ databases">
        <authorList>
            <person name="Nieuwenhuis M."/>
            <person name="Van De Peppel L.J.J."/>
        </authorList>
    </citation>
    <scope>NUCLEOTIDE SEQUENCE</scope>
    <source>
        <strain evidence="2">D49</strain>
    </source>
</reference>
<sequence length="160" mass="17860">MVVFRPFTSEVVVAKVKSSDQDRIRLTVGFFDDIYIPVAYLPQPSALYVPFHPATHPHTSSKANFTLNLNHTPHHPPSDPTDRAHFWLPDSPLDSSQTHELLDTPVTARMYLDAGEPVRVRVEADEFFDDEPGPPKMADGVQVPRAAGVGRAPYSVIVRY</sequence>